<gene>
    <name evidence="2" type="ORF">S01H4_54126</name>
</gene>
<name>X1CSY0_9ZZZZ</name>
<protein>
    <submittedName>
        <fullName evidence="2">Uncharacterized protein</fullName>
    </submittedName>
</protein>
<feature type="compositionally biased region" description="Basic and acidic residues" evidence="1">
    <location>
        <begin position="154"/>
        <end position="169"/>
    </location>
</feature>
<dbReference type="EMBL" id="BART01031122">
    <property type="protein sequence ID" value="GAH10902.1"/>
    <property type="molecule type" value="Genomic_DNA"/>
</dbReference>
<feature type="non-terminal residue" evidence="2">
    <location>
        <position position="257"/>
    </location>
</feature>
<feature type="non-terminal residue" evidence="2">
    <location>
        <position position="1"/>
    </location>
</feature>
<comment type="caution">
    <text evidence="2">The sequence shown here is derived from an EMBL/GenBank/DDBJ whole genome shotgun (WGS) entry which is preliminary data.</text>
</comment>
<organism evidence="2">
    <name type="scientific">marine sediment metagenome</name>
    <dbReference type="NCBI Taxonomy" id="412755"/>
    <lineage>
        <taxon>unclassified sequences</taxon>
        <taxon>metagenomes</taxon>
        <taxon>ecological metagenomes</taxon>
    </lineage>
</organism>
<sequence>FREGLEGHRHFAQANVFIGNPWNNPRKNIGVASDEEFHFISYKMKVGSYSVFDCGVILPDAVYAKAEAEAKVSDEAEQKAKLEAEEKEKLEAEEKIKAEAEAKVSDEAEEKAKLESEEKEKLEAEEKIKAEAEAKVSDEAEGKAEDQPVAAEKSGSEESKEETAAKEESETAEPVEGAEPTTGPVSETIQKMTQSLAELPGEHSPVSLAICAKDIMQNEVFWGNPNDGVHQALEKMQHANVGYMMVGADGVSERYCI</sequence>
<evidence type="ECO:0000313" key="2">
    <source>
        <dbReference type="EMBL" id="GAH10902.1"/>
    </source>
</evidence>
<feature type="compositionally biased region" description="Basic and acidic residues" evidence="1">
    <location>
        <begin position="83"/>
        <end position="146"/>
    </location>
</feature>
<proteinExistence type="predicted"/>
<evidence type="ECO:0000256" key="1">
    <source>
        <dbReference type="SAM" id="MobiDB-lite"/>
    </source>
</evidence>
<reference evidence="2" key="1">
    <citation type="journal article" date="2014" name="Front. Microbiol.">
        <title>High frequency of phylogenetically diverse reductive dehalogenase-homologous genes in deep subseafloor sedimentary metagenomes.</title>
        <authorList>
            <person name="Kawai M."/>
            <person name="Futagami T."/>
            <person name="Toyoda A."/>
            <person name="Takaki Y."/>
            <person name="Nishi S."/>
            <person name="Hori S."/>
            <person name="Arai W."/>
            <person name="Tsubouchi T."/>
            <person name="Morono Y."/>
            <person name="Uchiyama I."/>
            <person name="Ito T."/>
            <person name="Fujiyama A."/>
            <person name="Inagaki F."/>
            <person name="Takami H."/>
        </authorList>
    </citation>
    <scope>NUCLEOTIDE SEQUENCE</scope>
    <source>
        <strain evidence="2">Expedition CK06-06</strain>
    </source>
</reference>
<dbReference type="AlphaFoldDB" id="X1CSY0"/>
<feature type="region of interest" description="Disordered" evidence="1">
    <location>
        <begin position="83"/>
        <end position="185"/>
    </location>
</feature>
<accession>X1CSY0</accession>